<evidence type="ECO:0000256" key="4">
    <source>
        <dbReference type="ARBA" id="ARBA00022475"/>
    </source>
</evidence>
<keyword evidence="4" id="KW-1003">Cell membrane</keyword>
<protein>
    <submittedName>
        <fullName evidence="9">Iron complex transport system permease protein</fullName>
    </submittedName>
</protein>
<evidence type="ECO:0000313" key="9">
    <source>
        <dbReference type="EMBL" id="MBM7560851.1"/>
    </source>
</evidence>
<keyword evidence="6 8" id="KW-1133">Transmembrane helix</keyword>
<reference evidence="9 10" key="1">
    <citation type="submission" date="2021-01" db="EMBL/GenBank/DDBJ databases">
        <title>Genomic Encyclopedia of Type Strains, Phase IV (KMG-IV): sequencing the most valuable type-strain genomes for metagenomic binning, comparative biology and taxonomic classification.</title>
        <authorList>
            <person name="Goeker M."/>
        </authorList>
    </citation>
    <scope>NUCLEOTIDE SEQUENCE [LARGE SCALE GENOMIC DNA]</scope>
    <source>
        <strain evidence="9 10">DSM 24436</strain>
    </source>
</reference>
<dbReference type="InterPro" id="IPR037294">
    <property type="entry name" value="ABC_BtuC-like"/>
</dbReference>
<evidence type="ECO:0000256" key="1">
    <source>
        <dbReference type="ARBA" id="ARBA00004651"/>
    </source>
</evidence>
<name>A0ABS2MN64_9FIRM</name>
<evidence type="ECO:0000256" key="7">
    <source>
        <dbReference type="ARBA" id="ARBA00023136"/>
    </source>
</evidence>
<feature type="transmembrane region" description="Helical" evidence="8">
    <location>
        <begin position="275"/>
        <end position="295"/>
    </location>
</feature>
<comment type="caution">
    <text evidence="9">The sequence shown here is derived from an EMBL/GenBank/DDBJ whole genome shotgun (WGS) entry which is preliminary data.</text>
</comment>
<dbReference type="EMBL" id="JAFBDT010000002">
    <property type="protein sequence ID" value="MBM7560851.1"/>
    <property type="molecule type" value="Genomic_DNA"/>
</dbReference>
<keyword evidence="10" id="KW-1185">Reference proteome</keyword>
<dbReference type="InterPro" id="IPR000522">
    <property type="entry name" value="ABC_transptr_permease_BtuC"/>
</dbReference>
<evidence type="ECO:0000256" key="2">
    <source>
        <dbReference type="ARBA" id="ARBA00007935"/>
    </source>
</evidence>
<accession>A0ABS2MN64</accession>
<dbReference type="PANTHER" id="PTHR30472">
    <property type="entry name" value="FERRIC ENTEROBACTIN TRANSPORT SYSTEM PERMEASE PROTEIN"/>
    <property type="match status" value="1"/>
</dbReference>
<sequence>MSSMSKRRWQVLVLLSVGVVFSLVLGILAGSVRVPIWHLFDTELGKEALILRYIRLPRVLMGFLVGGALGISGAAVQSSLNNPLASPYTMGVSAGASLGVSLYFLTGFNFFSVGIPAVGFLFGMGTVLFVMAFAKRVDPFMQNQTVILAGMVFSLFVNGVLTVILALSKETLEKTVHWQMGSLGANGFSELRVFIPFLIVGTVGILRRSKELDVMAMGDEQALSMGVDVPKVKRRVLVYASLLTGSAVAFTGAIGFIDLVVVHVIRKLVGSNHRFLLPFSFLFGGSFLVLTDLFARTVLSPRELPVGAITALIGAPFFMWVFFNKRRR</sequence>
<keyword evidence="7 8" id="KW-0472">Membrane</keyword>
<evidence type="ECO:0000256" key="6">
    <source>
        <dbReference type="ARBA" id="ARBA00022989"/>
    </source>
</evidence>
<comment type="subcellular location">
    <subcellularLocation>
        <location evidence="1">Cell membrane</location>
        <topology evidence="1">Multi-pass membrane protein</topology>
    </subcellularLocation>
</comment>
<evidence type="ECO:0000313" key="10">
    <source>
        <dbReference type="Proteomes" id="UP000767854"/>
    </source>
</evidence>
<keyword evidence="3" id="KW-0813">Transport</keyword>
<evidence type="ECO:0000256" key="5">
    <source>
        <dbReference type="ARBA" id="ARBA00022692"/>
    </source>
</evidence>
<organism evidence="9 10">
    <name type="scientific">Fusibacter tunisiensis</name>
    <dbReference type="NCBI Taxonomy" id="1008308"/>
    <lineage>
        <taxon>Bacteria</taxon>
        <taxon>Bacillati</taxon>
        <taxon>Bacillota</taxon>
        <taxon>Clostridia</taxon>
        <taxon>Eubacteriales</taxon>
        <taxon>Eubacteriales Family XII. Incertae Sedis</taxon>
        <taxon>Fusibacter</taxon>
    </lineage>
</organism>
<gene>
    <name evidence="9" type="ORF">JOC49_000365</name>
</gene>
<dbReference type="RefSeq" id="WP_243423548.1">
    <property type="nucleotide sequence ID" value="NZ_JAFBDT010000002.1"/>
</dbReference>
<evidence type="ECO:0000256" key="3">
    <source>
        <dbReference type="ARBA" id="ARBA00022448"/>
    </source>
</evidence>
<feature type="transmembrane region" description="Helical" evidence="8">
    <location>
        <begin position="88"/>
        <end position="105"/>
    </location>
</feature>
<dbReference type="CDD" id="cd06550">
    <property type="entry name" value="TM_ABC_iron-siderophores_like"/>
    <property type="match status" value="1"/>
</dbReference>
<dbReference type="Pfam" id="PF01032">
    <property type="entry name" value="FecCD"/>
    <property type="match status" value="1"/>
</dbReference>
<comment type="similarity">
    <text evidence="2">Belongs to the binding-protein-dependent transport system permease family. FecCD subfamily.</text>
</comment>
<evidence type="ECO:0000256" key="8">
    <source>
        <dbReference type="SAM" id="Phobius"/>
    </source>
</evidence>
<dbReference type="PANTHER" id="PTHR30472:SF25">
    <property type="entry name" value="ABC TRANSPORTER PERMEASE PROTEIN MJ0876-RELATED"/>
    <property type="match status" value="1"/>
</dbReference>
<feature type="transmembrane region" description="Helical" evidence="8">
    <location>
        <begin position="111"/>
        <end position="134"/>
    </location>
</feature>
<dbReference type="Proteomes" id="UP000767854">
    <property type="component" value="Unassembled WGS sequence"/>
</dbReference>
<keyword evidence="5 8" id="KW-0812">Transmembrane</keyword>
<dbReference type="SUPFAM" id="SSF81345">
    <property type="entry name" value="ABC transporter involved in vitamin B12 uptake, BtuC"/>
    <property type="match status" value="1"/>
</dbReference>
<dbReference type="Gene3D" id="1.10.3470.10">
    <property type="entry name" value="ABC transporter involved in vitamin B12 uptake, BtuC"/>
    <property type="match status" value="1"/>
</dbReference>
<feature type="transmembrane region" description="Helical" evidence="8">
    <location>
        <begin position="304"/>
        <end position="323"/>
    </location>
</feature>
<feature type="transmembrane region" description="Helical" evidence="8">
    <location>
        <begin position="56"/>
        <end position="76"/>
    </location>
</feature>
<feature type="transmembrane region" description="Helical" evidence="8">
    <location>
        <begin position="236"/>
        <end position="263"/>
    </location>
</feature>
<feature type="transmembrane region" description="Helical" evidence="8">
    <location>
        <begin position="12"/>
        <end position="36"/>
    </location>
</feature>
<feature type="transmembrane region" description="Helical" evidence="8">
    <location>
        <begin position="146"/>
        <end position="167"/>
    </location>
</feature>
<proteinExistence type="inferred from homology"/>